<evidence type="ECO:0000256" key="3">
    <source>
        <dbReference type="SAM" id="Phobius"/>
    </source>
</evidence>
<proteinExistence type="inferred from homology"/>
<dbReference type="EMBL" id="JABXYM010000001">
    <property type="protein sequence ID" value="MCR6096181.1"/>
    <property type="molecule type" value="Genomic_DNA"/>
</dbReference>
<keyword evidence="3" id="KW-1133">Transmembrane helix</keyword>
<feature type="coiled-coil region" evidence="2">
    <location>
        <begin position="6"/>
        <end position="33"/>
    </location>
</feature>
<sequence length="474" mass="50605">MKLLDIQALNEDINVTKKEVQQFQEKITTLQQAVQDIVVLDDALTGQGGEAIKSFYNDCHKSFLTYLTHFTTQFTTSLDQMKDAVASFEPNNAGYINENVLQNDVNQGLTNVSNTATSITADVNDVISRISDIVSLQPLDDRGVIDDVNRGKKSVLDVVEKLHTLDESQTASLQTVKAELVTMKNYVTDLGSKFESGAVSLTSFNTSSLQNIAAYQQMTESIEQHASINGDELTPSEEAEVNEAVEGSEENILDFDTEEYLTAGNLTNRVVEGLSYYEAHNLTKKGFSIKSYVTNSGEIKYRVFNPQAAGIRAPKTGRTTKLYSKSFIGSMKMKNVPKVGKFVNAKVGAAKALGSKAGWLGTAVTAGFNMHGNIQNGASASKIIGDVAVDVGIGAVSLAVGGAVSALAIGSFGAPVVLGAAISIGFSIGVTTVMDTIKFNGKSLTDHTKDGVQKVGTGIKNGAKAVAGWFRKKK</sequence>
<name>A0A9Q4FYB1_SALAG</name>
<dbReference type="RefSeq" id="WP_257820839.1">
    <property type="nucleotide sequence ID" value="NZ_JABXYM010000001.1"/>
</dbReference>
<keyword evidence="3" id="KW-0472">Membrane</keyword>
<reference evidence="5" key="1">
    <citation type="submission" date="2020-06" db="EMBL/GenBank/DDBJ databases">
        <title>Insight into the genomes of haloalkaliphilic bacilli from Kenyan soda lakes.</title>
        <authorList>
            <person name="Mwirichia R."/>
            <person name="Villamizar G.C."/>
            <person name="Poehlein A."/>
            <person name="Mugweru J."/>
            <person name="Kipnyargis A."/>
            <person name="Kiplimo D."/>
            <person name="Orwa P."/>
            <person name="Daniel R."/>
        </authorList>
    </citation>
    <scope>NUCLEOTIDE SEQUENCE</scope>
    <source>
        <strain evidence="5">B1096_S55</strain>
    </source>
</reference>
<organism evidence="5 6">
    <name type="scientific">Salipaludibacillus agaradhaerens</name>
    <name type="common">Bacillus agaradhaerens</name>
    <dbReference type="NCBI Taxonomy" id="76935"/>
    <lineage>
        <taxon>Bacteria</taxon>
        <taxon>Bacillati</taxon>
        <taxon>Bacillota</taxon>
        <taxon>Bacilli</taxon>
        <taxon>Bacillales</taxon>
        <taxon>Bacillaceae</taxon>
    </lineage>
</organism>
<evidence type="ECO:0000313" key="6">
    <source>
        <dbReference type="Proteomes" id="UP001057753"/>
    </source>
</evidence>
<protein>
    <submittedName>
        <fullName evidence="5">LXG domain-containing protein</fullName>
    </submittedName>
</protein>
<dbReference type="PROSITE" id="PS51756">
    <property type="entry name" value="LXG"/>
    <property type="match status" value="1"/>
</dbReference>
<dbReference type="Proteomes" id="UP001057753">
    <property type="component" value="Unassembled WGS sequence"/>
</dbReference>
<comment type="similarity">
    <text evidence="1">In the N-terminal section; belongs to the LXG family.</text>
</comment>
<evidence type="ECO:0000256" key="2">
    <source>
        <dbReference type="SAM" id="Coils"/>
    </source>
</evidence>
<evidence type="ECO:0000259" key="4">
    <source>
        <dbReference type="PROSITE" id="PS51756"/>
    </source>
</evidence>
<keyword evidence="3" id="KW-0812">Transmembrane</keyword>
<accession>A0A9Q4FYB1</accession>
<gene>
    <name evidence="5" type="ORF">HXA33_06430</name>
</gene>
<keyword evidence="2" id="KW-0175">Coiled coil</keyword>
<feature type="domain" description="LXG" evidence="4">
    <location>
        <begin position="1"/>
        <end position="235"/>
    </location>
</feature>
<dbReference type="Pfam" id="PF04740">
    <property type="entry name" value="LXG"/>
    <property type="match status" value="1"/>
</dbReference>
<evidence type="ECO:0000313" key="5">
    <source>
        <dbReference type="EMBL" id="MCR6096181.1"/>
    </source>
</evidence>
<keyword evidence="6" id="KW-1185">Reference proteome</keyword>
<evidence type="ECO:0000256" key="1">
    <source>
        <dbReference type="ARBA" id="ARBA00034117"/>
    </source>
</evidence>
<comment type="caution">
    <text evidence="5">The sequence shown here is derived from an EMBL/GenBank/DDBJ whole genome shotgun (WGS) entry which is preliminary data.</text>
</comment>
<feature type="transmembrane region" description="Helical" evidence="3">
    <location>
        <begin position="416"/>
        <end position="434"/>
    </location>
</feature>
<dbReference type="AlphaFoldDB" id="A0A9Q4FYB1"/>
<dbReference type="InterPro" id="IPR006829">
    <property type="entry name" value="LXG_dom"/>
</dbReference>